<protein>
    <submittedName>
        <fullName evidence="3">Multidrug transporter</fullName>
    </submittedName>
</protein>
<name>A0A329QHL0_9ACTN</name>
<dbReference type="AlphaFoldDB" id="A0A329QHL0"/>
<evidence type="ECO:0000313" key="3">
    <source>
        <dbReference type="EMBL" id="RAW11471.1"/>
    </source>
</evidence>
<dbReference type="InterPro" id="IPR029052">
    <property type="entry name" value="Metallo-depent_PP-like"/>
</dbReference>
<accession>A0A329QHL0</accession>
<feature type="domain" description="Phosphodiester glycosidase" evidence="2">
    <location>
        <begin position="209"/>
        <end position="381"/>
    </location>
</feature>
<reference evidence="3 4" key="1">
    <citation type="submission" date="2018-06" db="EMBL/GenBank/DDBJ databases">
        <title>Phytoactinopolyspora halophila sp. nov., a novel halophilic actinomycete isolated from a saline soil in China.</title>
        <authorList>
            <person name="Tang S.-K."/>
        </authorList>
    </citation>
    <scope>NUCLEOTIDE SEQUENCE [LARGE SCALE GENOMIC DNA]</scope>
    <source>
        <strain evidence="3 4">YIM 96934</strain>
    </source>
</reference>
<dbReference type="EMBL" id="QMIG01000020">
    <property type="protein sequence ID" value="RAW11471.1"/>
    <property type="molecule type" value="Genomic_DNA"/>
</dbReference>
<evidence type="ECO:0000313" key="4">
    <source>
        <dbReference type="Proteomes" id="UP000250462"/>
    </source>
</evidence>
<feature type="domain" description="Calcineurin-like phosphoesterase" evidence="1">
    <location>
        <begin position="746"/>
        <end position="939"/>
    </location>
</feature>
<evidence type="ECO:0000259" key="1">
    <source>
        <dbReference type="Pfam" id="PF00149"/>
    </source>
</evidence>
<dbReference type="InterPro" id="IPR004843">
    <property type="entry name" value="Calcineurin-like_PHP"/>
</dbReference>
<dbReference type="PANTHER" id="PTHR40446:SF2">
    <property type="entry name" value="N-ACETYLGLUCOSAMINE-1-PHOSPHODIESTER ALPHA-N-ACETYLGLUCOSAMINIDASE"/>
    <property type="match status" value="1"/>
</dbReference>
<proteinExistence type="predicted"/>
<dbReference type="Pfam" id="PF09992">
    <property type="entry name" value="NAGPA"/>
    <property type="match status" value="1"/>
</dbReference>
<comment type="caution">
    <text evidence="3">The sequence shown here is derived from an EMBL/GenBank/DDBJ whole genome shotgun (WGS) entry which is preliminary data.</text>
</comment>
<keyword evidence="4" id="KW-1185">Reference proteome</keyword>
<gene>
    <name evidence="3" type="ORF">DPM12_16700</name>
</gene>
<dbReference type="GO" id="GO:0016787">
    <property type="term" value="F:hydrolase activity"/>
    <property type="evidence" value="ECO:0007669"/>
    <property type="project" value="InterPro"/>
</dbReference>
<dbReference type="Proteomes" id="UP000250462">
    <property type="component" value="Unassembled WGS sequence"/>
</dbReference>
<organism evidence="3 4">
    <name type="scientific">Phytoactinopolyspora halophila</name>
    <dbReference type="NCBI Taxonomy" id="1981511"/>
    <lineage>
        <taxon>Bacteria</taxon>
        <taxon>Bacillati</taxon>
        <taxon>Actinomycetota</taxon>
        <taxon>Actinomycetes</taxon>
        <taxon>Jiangellales</taxon>
        <taxon>Jiangellaceae</taxon>
        <taxon>Phytoactinopolyspora</taxon>
    </lineage>
</organism>
<evidence type="ECO:0000259" key="2">
    <source>
        <dbReference type="Pfam" id="PF09992"/>
    </source>
</evidence>
<dbReference type="Pfam" id="PF00149">
    <property type="entry name" value="Metallophos"/>
    <property type="match status" value="1"/>
</dbReference>
<dbReference type="PANTHER" id="PTHR40446">
    <property type="entry name" value="N-ACETYLGLUCOSAMINE-1-PHOSPHODIESTER ALPHA-N-ACETYLGLUCOSAMINIDASE"/>
    <property type="match status" value="1"/>
</dbReference>
<sequence>MIVAPVAGALPDPVASSGVSGQLALTTGEALARVPGESVLVEQDELDVAPGMELETFASLEAEGWTAGSVLTVDVDAGVTFDYQHSGTVTERETVRDGAARDGATAAVNADFFDINNSDAPLGPGIGREDGFIKAPVKGRENAFAVAEDGAVQLAQIFLDGEVAVDGGPVLELDGVNTHALPADGIGVFTALWGDYTRAEAVGGASETAEVTIVDGVITDVTDEIGEEPPGDDTVVLVGRGKGAQALLDLEPGADAEVSYAPRSDIDEIAAAVGGNPVLVSDGEPESFSDPTPHPRTAVGISEDGSEVFLAVIDGRQGHARGMSLSELAEFMHELGAHDALNLDGGGSSTMVVRDPGTVEHEVVNSPSDGNERLVANGLAMFAEDGSGTLSDFRMLAEGDSNRVFPGLSRTVTALGLDEAHDAVDADPAWSATGDSGDVVEVTGDGATASVTGLAPGEGAVVAADGDVRGELDITVLDELAWVDPNTTQVALADADSTGRIELTGYDAAGYRAPIDPADVEVDGADGIVELVPDGAGFALEPTADNGSTVLTLRVGDVSAEVAVTIGLTEEPVAEFEDADDWTISFARADGEIEPTDGPEGRSGVRMTYDFTGPSTRAAYAAPPEQIELPGQPQVVNAWVRGDGNGSWIRMRVYDRDGALVTLNGGYTDFTGWRQLSFEVPEGTEYPLTLRDIYSVEPRNDARYHGETSFSDITVEIAPDVELPERQRFPDPVITTNGTADDAAQRIAVMNDAQFVARAPDSDIVEAARRTLREIVAEDPDALIINGDLVDESTPEDFALARTVLDEELGDADFPWYYVPGNHEAERGSIDNFVDEFGDTQHVVDLGGTRIITLNTAFGTLRAGGDEFDQIMVLREALDEAAADPSITGVVVAGHHPPNDPLPAANSQLIDRREAAMLERWLADFHAETGKPTTYVGAHAGVFDASSVDGVPYLVSGNSGKGPSGAPDNGGFTGWTLLGVEPGAEDRAEWLDVEVRPRVDAIELDAPRRLVIDESVTVAAEVQQDESRSVPVAWPMSAQWSGHRVHVGAAENAEHRDVVAIDPDTREVTALRPGVAMLRVTVNGETTMERILVGPR</sequence>
<dbReference type="SUPFAM" id="SSF56300">
    <property type="entry name" value="Metallo-dependent phosphatases"/>
    <property type="match status" value="1"/>
</dbReference>
<dbReference type="InterPro" id="IPR018711">
    <property type="entry name" value="NAGPA"/>
</dbReference>
<dbReference type="Gene3D" id="3.60.21.10">
    <property type="match status" value="1"/>
</dbReference>